<dbReference type="Proteomes" id="UP000186804">
    <property type="component" value="Unassembled WGS sequence"/>
</dbReference>
<evidence type="ECO:0000256" key="1">
    <source>
        <dbReference type="SAM" id="Coils"/>
    </source>
</evidence>
<comment type="caution">
    <text evidence="2">The sequence shown here is derived from an EMBL/GenBank/DDBJ whole genome shotgun (WGS) entry which is preliminary data.</text>
</comment>
<organism evidence="2 3">
    <name type="scientific">Cryptosporidium andersoni</name>
    <dbReference type="NCBI Taxonomy" id="117008"/>
    <lineage>
        <taxon>Eukaryota</taxon>
        <taxon>Sar</taxon>
        <taxon>Alveolata</taxon>
        <taxon>Apicomplexa</taxon>
        <taxon>Conoidasida</taxon>
        <taxon>Coccidia</taxon>
        <taxon>Eucoccidiorida</taxon>
        <taxon>Eimeriorina</taxon>
        <taxon>Cryptosporidiidae</taxon>
        <taxon>Cryptosporidium</taxon>
    </lineage>
</organism>
<dbReference type="OrthoDB" id="343049at2759"/>
<dbReference type="AlphaFoldDB" id="A0A1J4ML43"/>
<keyword evidence="1" id="KW-0175">Coiled coil</keyword>
<dbReference type="VEuPathDB" id="CryptoDB:cand_004830"/>
<feature type="coiled-coil region" evidence="1">
    <location>
        <begin position="368"/>
        <end position="414"/>
    </location>
</feature>
<dbReference type="GeneID" id="92364668"/>
<keyword evidence="3" id="KW-1185">Reference proteome</keyword>
<evidence type="ECO:0000313" key="2">
    <source>
        <dbReference type="EMBL" id="OII74961.1"/>
    </source>
</evidence>
<evidence type="ECO:0000313" key="3">
    <source>
        <dbReference type="Proteomes" id="UP000186804"/>
    </source>
</evidence>
<dbReference type="RefSeq" id="XP_067067327.1">
    <property type="nucleotide sequence ID" value="XM_067210726.1"/>
</dbReference>
<protein>
    <recommendedName>
        <fullName evidence="4">DDT domain-containing protein</fullName>
    </recommendedName>
</protein>
<proteinExistence type="predicted"/>
<sequence>MKSRRNTNKTLDNVKIMEQIKIEVPHYNDGPEIPLTENPHFFALIRFLSLLNETSLSIKWTFTDIEEAFQSNEPTDYCKNLHLKLLGLLGKRFPPNVTLERNLTKFIDERMIDIEFIFWDKIESMNKELNYKEENDIDSMKLNYNPYRNLEYKDVALYERLRTIRILINCCIQESKQVRNAIQSLENYNKKCQKPIAGCCFFGISSFLGNDELGYHYWYITSVDDDTTFKLYREDPQNGNVILLSDNSDTLCTTYRSFLEDNQLEEIGKILENKYQVVISAEKAKLRRIRQMKSIRNQLESSWGNCAPTEAMLTGGRSRRKATLNIDYSFSKYKGQYEDETNRNLVNSYSNRNPIDRSDRLALRNAKKERFEEQENESQYEYEQKQKDNEQKINIQLKQDLNNQQLDNKNIQDKVMHIYSPQIEDIKLPNKLVNEIPTNYQISNNMLLNSNTISGLNIFPTNIGQISNSNNDHMNMIIQTRQFIPVINTNQYQIPMSSFIQQSNNIDK</sequence>
<name>A0A1J4ML43_9CRYT</name>
<reference evidence="2 3" key="1">
    <citation type="submission" date="2016-10" db="EMBL/GenBank/DDBJ databases">
        <title>Reductive evolution of mitochondrial metabolism and differential evolution of invasion-related proteins in Cryptosporidium.</title>
        <authorList>
            <person name="Liu S."/>
            <person name="Roellig D.M."/>
            <person name="Guo Y."/>
            <person name="Li N."/>
            <person name="Frace M.A."/>
            <person name="Tang K."/>
            <person name="Zhang L."/>
            <person name="Feng Y."/>
            <person name="Xiao L."/>
        </authorList>
    </citation>
    <scope>NUCLEOTIDE SEQUENCE [LARGE SCALE GENOMIC DNA]</scope>
    <source>
        <strain evidence="2">30847</strain>
    </source>
</reference>
<evidence type="ECO:0008006" key="4">
    <source>
        <dbReference type="Google" id="ProtNLM"/>
    </source>
</evidence>
<accession>A0A1J4ML43</accession>
<dbReference type="EMBL" id="LRBS01000092">
    <property type="protein sequence ID" value="OII74961.1"/>
    <property type="molecule type" value="Genomic_DNA"/>
</dbReference>
<gene>
    <name evidence="2" type="ORF">cand_004830</name>
</gene>